<evidence type="ECO:0000256" key="7">
    <source>
        <dbReference type="ARBA" id="ARBA00025232"/>
    </source>
</evidence>
<evidence type="ECO:0000313" key="11">
    <source>
        <dbReference type="Proteomes" id="UP000807504"/>
    </source>
</evidence>
<keyword evidence="5 8" id="KW-0804">Transcription</keyword>
<dbReference type="GO" id="GO:0003677">
    <property type="term" value="F:DNA binding"/>
    <property type="evidence" value="ECO:0007669"/>
    <property type="project" value="UniProtKB-KW"/>
</dbReference>
<feature type="compositionally biased region" description="Acidic residues" evidence="9">
    <location>
        <begin position="270"/>
        <end position="286"/>
    </location>
</feature>
<comment type="caution">
    <text evidence="10">The sequence shown here is derived from an EMBL/GenBank/DDBJ whole genome shotgun (WGS) entry which is preliminary data.</text>
</comment>
<feature type="compositionally biased region" description="Polar residues" evidence="9">
    <location>
        <begin position="392"/>
        <end position="406"/>
    </location>
</feature>
<evidence type="ECO:0000256" key="5">
    <source>
        <dbReference type="ARBA" id="ARBA00023163"/>
    </source>
</evidence>
<protein>
    <recommendedName>
        <fullName evidence="8">Transcription initiation factor IIF subunit alpha</fullName>
    </recommendedName>
</protein>
<feature type="compositionally biased region" description="Basic and acidic residues" evidence="9">
    <location>
        <begin position="303"/>
        <end position="324"/>
    </location>
</feature>
<keyword evidence="11" id="KW-1185">Reference proteome</keyword>
<evidence type="ECO:0000256" key="3">
    <source>
        <dbReference type="ARBA" id="ARBA00023015"/>
    </source>
</evidence>
<keyword evidence="6 8" id="KW-0539">Nucleus</keyword>
<evidence type="ECO:0000313" key="10">
    <source>
        <dbReference type="EMBL" id="KAF8778262.1"/>
    </source>
</evidence>
<comment type="subcellular location">
    <subcellularLocation>
        <location evidence="1 8">Nucleus</location>
    </subcellularLocation>
</comment>
<reference evidence="10" key="2">
    <citation type="submission" date="2020-06" db="EMBL/GenBank/DDBJ databases">
        <authorList>
            <person name="Sheffer M."/>
        </authorList>
    </citation>
    <scope>NUCLEOTIDE SEQUENCE</scope>
</reference>
<dbReference type="SUPFAM" id="SSF46785">
    <property type="entry name" value="Winged helix' DNA-binding domain"/>
    <property type="match status" value="1"/>
</dbReference>
<dbReference type="EMBL" id="JABXBU010002072">
    <property type="protein sequence ID" value="KAF8778262.1"/>
    <property type="molecule type" value="Genomic_DNA"/>
</dbReference>
<feature type="compositionally biased region" description="Basic and acidic residues" evidence="9">
    <location>
        <begin position="343"/>
        <end position="352"/>
    </location>
</feature>
<accession>A0A8T0EQS9</accession>
<dbReference type="GO" id="GO:0005674">
    <property type="term" value="C:transcription factor TFIIF complex"/>
    <property type="evidence" value="ECO:0007669"/>
    <property type="project" value="TreeGrafter"/>
</dbReference>
<keyword evidence="3 8" id="KW-0805">Transcription regulation</keyword>
<sequence length="514" mass="57778">MSASQNSNDASKSNAAAASSPQVVQEYIVKMPKNKSKCFNVMRFSHSLNVDVTKWTQAKMERENNLKEFKADEDLPKYGAGSEFGREQREEARRKKYGIVSKKYNSEDQPWLLKLNGKAGKKYKGIREGGVTENASYYVFTQASDGTFEAYPVAEWYNFTPIQRYKALNAEEAEEEFSRRDKVMNYFSIMVKKRLQKENAEEEEVEGEKTTSKKNKKSAKDFKISDMDDWAKDSDDSEGDEEEDEEESSSKKNAKKGKGKDKKKQKKDVDEEAKEESDEGDFDDREVDYITGSSSSEDELPEDEKIVNELKGVEDEEALRKLDASEDEEEEEEENKETEENTEQEKAPEVQKTKKKKEGKGGDSSGDSSSDTSDSDFDDTKVHAKQAKKNGSDNSASSSRANTPTRLNADGKDGGKGTKRKLGDVSVAAAKKAKTDGNAGSTTFVNSLDGITEEAIRRYLSRKPMTASELLHKFKSKKTKLSSDQLVTKIADVLKRMDLVKRNIKGKMYLSLKT</sequence>
<evidence type="ECO:0000256" key="2">
    <source>
        <dbReference type="ARBA" id="ARBA00005249"/>
    </source>
</evidence>
<dbReference type="GO" id="GO:0006367">
    <property type="term" value="P:transcription initiation at RNA polymerase II promoter"/>
    <property type="evidence" value="ECO:0007669"/>
    <property type="project" value="InterPro"/>
</dbReference>
<evidence type="ECO:0000256" key="4">
    <source>
        <dbReference type="ARBA" id="ARBA00023125"/>
    </source>
</evidence>
<gene>
    <name evidence="10" type="ORF">HNY73_015002</name>
</gene>
<organism evidence="10 11">
    <name type="scientific">Argiope bruennichi</name>
    <name type="common">Wasp spider</name>
    <name type="synonym">Aranea bruennichi</name>
    <dbReference type="NCBI Taxonomy" id="94029"/>
    <lineage>
        <taxon>Eukaryota</taxon>
        <taxon>Metazoa</taxon>
        <taxon>Ecdysozoa</taxon>
        <taxon>Arthropoda</taxon>
        <taxon>Chelicerata</taxon>
        <taxon>Arachnida</taxon>
        <taxon>Araneae</taxon>
        <taxon>Araneomorphae</taxon>
        <taxon>Entelegynae</taxon>
        <taxon>Araneoidea</taxon>
        <taxon>Araneidae</taxon>
        <taxon>Argiope</taxon>
    </lineage>
</organism>
<proteinExistence type="inferred from homology"/>
<keyword evidence="4 8" id="KW-0238">DNA-binding</keyword>
<dbReference type="InterPro" id="IPR011039">
    <property type="entry name" value="TFIIF_interaction"/>
</dbReference>
<dbReference type="PANTHER" id="PTHR13011">
    <property type="entry name" value="TFIIF-ALPHA"/>
    <property type="match status" value="1"/>
</dbReference>
<dbReference type="InterPro" id="IPR036388">
    <property type="entry name" value="WH-like_DNA-bd_sf"/>
</dbReference>
<feature type="compositionally biased region" description="Low complexity" evidence="9">
    <location>
        <begin position="1"/>
        <end position="20"/>
    </location>
</feature>
<dbReference type="Gene3D" id="1.10.10.10">
    <property type="entry name" value="Winged helix-like DNA-binding domain superfamily/Winged helix DNA-binding domain"/>
    <property type="match status" value="1"/>
</dbReference>
<dbReference type="GO" id="GO:0016251">
    <property type="term" value="F:RNA polymerase II general transcription initiation factor activity"/>
    <property type="evidence" value="ECO:0007669"/>
    <property type="project" value="TreeGrafter"/>
</dbReference>
<evidence type="ECO:0000256" key="6">
    <source>
        <dbReference type="ARBA" id="ARBA00023242"/>
    </source>
</evidence>
<name>A0A8T0EQS9_ARGBR</name>
<comment type="function">
    <text evidence="7 8">TFIIF is a general transcription initiation factor that binds to RNA polymerase II and helps to recruit it to the initiation complex in collaboration with TFIIB. It promotes transcription elongation.</text>
</comment>
<feature type="compositionally biased region" description="Basic residues" evidence="9">
    <location>
        <begin position="252"/>
        <end position="266"/>
    </location>
</feature>
<comment type="similarity">
    <text evidence="2 8">Belongs to the TFIIF alpha subunit family.</text>
</comment>
<dbReference type="InterPro" id="IPR008851">
    <property type="entry name" value="TFIIF-alpha"/>
</dbReference>
<dbReference type="SUPFAM" id="SSF50916">
    <property type="entry name" value="Rap30/74 interaction domains"/>
    <property type="match status" value="1"/>
</dbReference>
<reference evidence="10" key="1">
    <citation type="journal article" date="2020" name="bioRxiv">
        <title>Chromosome-level reference genome of the European wasp spider Argiope bruennichi: a resource for studies on range expansion and evolutionary adaptation.</title>
        <authorList>
            <person name="Sheffer M.M."/>
            <person name="Hoppe A."/>
            <person name="Krehenwinkel H."/>
            <person name="Uhl G."/>
            <person name="Kuss A.W."/>
            <person name="Jensen L."/>
            <person name="Jensen C."/>
            <person name="Gillespie R.G."/>
            <person name="Hoff K.J."/>
            <person name="Prost S."/>
        </authorList>
    </citation>
    <scope>NUCLEOTIDE SEQUENCE</scope>
</reference>
<evidence type="ECO:0000256" key="9">
    <source>
        <dbReference type="SAM" id="MobiDB-lite"/>
    </source>
</evidence>
<feature type="region of interest" description="Disordered" evidence="9">
    <location>
        <begin position="195"/>
        <end position="438"/>
    </location>
</feature>
<dbReference type="GO" id="GO:0001096">
    <property type="term" value="F:TFIIF-class transcription factor complex binding"/>
    <property type="evidence" value="ECO:0007669"/>
    <property type="project" value="TreeGrafter"/>
</dbReference>
<dbReference type="Proteomes" id="UP000807504">
    <property type="component" value="Unassembled WGS sequence"/>
</dbReference>
<feature type="compositionally biased region" description="Basic and acidic residues" evidence="9">
    <location>
        <begin position="218"/>
        <end position="234"/>
    </location>
</feature>
<feature type="compositionally biased region" description="Acidic residues" evidence="9">
    <location>
        <begin position="235"/>
        <end position="247"/>
    </location>
</feature>
<dbReference type="InterPro" id="IPR036390">
    <property type="entry name" value="WH_DNA-bd_sf"/>
</dbReference>
<dbReference type="AlphaFoldDB" id="A0A8T0EQS9"/>
<dbReference type="Pfam" id="PF05793">
    <property type="entry name" value="TFIIF_alpha"/>
    <property type="match status" value="1"/>
</dbReference>
<feature type="compositionally biased region" description="Acidic residues" evidence="9">
    <location>
        <begin position="325"/>
        <end position="342"/>
    </location>
</feature>
<feature type="region of interest" description="Disordered" evidence="9">
    <location>
        <begin position="1"/>
        <end position="23"/>
    </location>
</feature>
<dbReference type="PANTHER" id="PTHR13011:SF0">
    <property type="entry name" value="GENERAL TRANSCRIPTION FACTOR IIF SUBUNIT 1"/>
    <property type="match status" value="1"/>
</dbReference>
<evidence type="ECO:0000256" key="8">
    <source>
        <dbReference type="RuleBase" id="RU366044"/>
    </source>
</evidence>
<evidence type="ECO:0000256" key="1">
    <source>
        <dbReference type="ARBA" id="ARBA00004123"/>
    </source>
</evidence>
<dbReference type="GO" id="GO:0032968">
    <property type="term" value="P:positive regulation of transcription elongation by RNA polymerase II"/>
    <property type="evidence" value="ECO:0007669"/>
    <property type="project" value="InterPro"/>
</dbReference>